<name>A0A2R6NJC8_9APHY</name>
<accession>A0A2R6NJC8</accession>
<feature type="domain" description="Ubiquitin-like" evidence="7">
    <location>
        <begin position="1"/>
        <end position="76"/>
    </location>
</feature>
<dbReference type="AlphaFoldDB" id="A0A2R6NJC8"/>
<sequence>MQIFVKTLTGKTITLEVESSDTIDNVKAKIQDKEGIPPDQQRLIFAGKQLEDGRTLSDYNIQKESTLHLVLRLRGGMQIFVKTLTGKTITLEVESSDTIDNVKAKIQDKEGIPPDQQRLIFAGKQLEDGRTLSDYNIQKESTLHLVLRLRGGMQIFVKTLTGKTITLEVESSDTIDNVKAKIQDKEGIPPDQQRLIFAGKQLEDGRTLSDYNIQKESTLHLVLRLRGGMQIFVKTLTGKTITLEVESSDTIDNVKAKIQDKEGIPPDQQRLIFAGKQLEDGRTLSDYNIQKESTLHLVLRLRGGMQIFVKTLTGKTITLEVESSDTIDNVKAKIQDKEGIPPDQQRLIFAGKQLEDGRTLSDYNIQKESTLHLAAIGHQFLQEFGEPNPRKSIVLGTKVYFCTSNQPFKVDVVKRIRTTAYASSGVKKERRRLAHFGVFTSVPLSTIQFGWECRDNTFSVEWDEDVTSGELVFDPERREFRIKIYDSESAMTRIIAIRVAHINWASAAMDSSVIPTLFMSLEHPPHFETEPMYLSGGRSKPPQRQRWSYLDYEHAHVVAYTSLAIRLVCRDKSGLRIFEDLCTSTHIKAGDFLYPVEFRELFSRDARLKYNAWLVSQLPWTVAFQVEAMVCKLLVDLREMLLLKPKISRMVQEKGREFTVLFLRYFAIQAKASSWYTSEARNSILSVEELFVRCQQDFTPPTRPQQRPMADVDTFQCLHVSVTPTRMKLDGPYPERSNRIIRQYPSHHDSFLRVSFVDETGLQYRFDRDVDGRSFIKRRVGSLLTVGLKVAGRRFHFLAYSQSALKEHAVWFVKEFVDTNGRLVNAATIIEGLGTFSGLLNDPKLIYCPARYGARISQAFTATDSSVTVEPEEIFELDDIKRGKWCFTDGVGTISAELACAIWKTLAERNRGVKGARTYPRAFQIRFMGSKGMLSVDYRLTGRAICIRPSMIKFEAPSSLAVEIARAFYRPGPFYLNRQLIMILEALGIPYEVFAKLQRAAVQDAQQSVNSLERSARLLEAYGLGASYRMTSVMLSLHKLGVGPLSEDPFWRRMMDFSVNHVLRELKYHARIPVPQAWNLVGVADIHGYLKKGEIFGCIVPPDGTAPIYLTGPTMISRSPTIHPGDVQIARGIGKPPPGSPFAKESLRNTLVFSVKGTSIHLDLEPLN</sequence>
<dbReference type="GO" id="GO:0005634">
    <property type="term" value="C:nucleus"/>
    <property type="evidence" value="ECO:0007669"/>
    <property type="project" value="UniProtKB-SubCell"/>
</dbReference>
<evidence type="ECO:0000256" key="2">
    <source>
        <dbReference type="ARBA" id="ARBA00004496"/>
    </source>
</evidence>
<evidence type="ECO:0000256" key="4">
    <source>
        <dbReference type="ARBA" id="ARBA00022499"/>
    </source>
</evidence>
<comment type="similarity">
    <text evidence="6">Belongs to the RdRP family.</text>
</comment>
<feature type="domain" description="Ubiquitin-like" evidence="7">
    <location>
        <begin position="305"/>
        <end position="373"/>
    </location>
</feature>
<keyword evidence="6" id="KW-0808">Transferase</keyword>
<keyword evidence="3" id="KW-0963">Cytoplasm</keyword>
<feature type="domain" description="Ubiquitin-like" evidence="7">
    <location>
        <begin position="229"/>
        <end position="304"/>
    </location>
</feature>
<reference evidence="8 9" key="1">
    <citation type="submission" date="2018-02" db="EMBL/GenBank/DDBJ databases">
        <title>Genome sequence of the basidiomycete white-rot fungus Phlebia centrifuga.</title>
        <authorList>
            <person name="Granchi Z."/>
            <person name="Peng M."/>
            <person name="de Vries R.P."/>
            <person name="Hilden K."/>
            <person name="Makela M.R."/>
            <person name="Grigoriev I."/>
            <person name="Riley R."/>
        </authorList>
    </citation>
    <scope>NUCLEOTIDE SEQUENCE [LARGE SCALE GENOMIC DNA]</scope>
    <source>
        <strain evidence="8 9">FBCC195</strain>
    </source>
</reference>
<dbReference type="EC" id="2.7.7.48" evidence="6"/>
<keyword evidence="6" id="KW-0694">RNA-binding</keyword>
<gene>
    <name evidence="8" type="ORF">PHLCEN_2v11754</name>
</gene>
<organism evidence="8 9">
    <name type="scientific">Hermanssonia centrifuga</name>
    <dbReference type="NCBI Taxonomy" id="98765"/>
    <lineage>
        <taxon>Eukaryota</taxon>
        <taxon>Fungi</taxon>
        <taxon>Dikarya</taxon>
        <taxon>Basidiomycota</taxon>
        <taxon>Agaricomycotina</taxon>
        <taxon>Agaricomycetes</taxon>
        <taxon>Polyporales</taxon>
        <taxon>Meruliaceae</taxon>
        <taxon>Hermanssonia</taxon>
    </lineage>
</organism>
<dbReference type="CDD" id="cd01803">
    <property type="entry name" value="Ubl_ubiquitin"/>
    <property type="match status" value="5"/>
</dbReference>
<evidence type="ECO:0000259" key="7">
    <source>
        <dbReference type="PROSITE" id="PS50053"/>
    </source>
</evidence>
<proteinExistence type="inferred from homology"/>
<evidence type="ECO:0000313" key="9">
    <source>
        <dbReference type="Proteomes" id="UP000186601"/>
    </source>
</evidence>
<dbReference type="Pfam" id="PF00240">
    <property type="entry name" value="ubiquitin"/>
    <property type="match status" value="5"/>
</dbReference>
<dbReference type="FunFam" id="3.10.20.90:FF:000014">
    <property type="entry name" value="Ubiquitin-60S ribosomal L40 fusion"/>
    <property type="match status" value="4"/>
</dbReference>
<evidence type="ECO:0000256" key="1">
    <source>
        <dbReference type="ARBA" id="ARBA00004123"/>
    </source>
</evidence>
<dbReference type="OrthoDB" id="428577at2759"/>
<dbReference type="PRINTS" id="PR00348">
    <property type="entry name" value="UBIQUITIN"/>
</dbReference>
<dbReference type="Gene3D" id="3.10.20.90">
    <property type="entry name" value="Phosphatidylinositol 3-kinase Catalytic Subunit, Chain A, domain 1"/>
    <property type="match status" value="5"/>
</dbReference>
<dbReference type="EMBL" id="MLYV02001192">
    <property type="protein sequence ID" value="PSR72411.1"/>
    <property type="molecule type" value="Genomic_DNA"/>
</dbReference>
<dbReference type="InterPro" id="IPR057596">
    <property type="entry name" value="RDRP_core"/>
</dbReference>
<keyword evidence="5" id="KW-0539">Nucleus</keyword>
<dbReference type="STRING" id="98765.A0A2R6NJC8"/>
<keyword evidence="6" id="KW-0548">Nucleotidyltransferase</keyword>
<dbReference type="GO" id="GO:0005737">
    <property type="term" value="C:cytoplasm"/>
    <property type="evidence" value="ECO:0007669"/>
    <property type="project" value="UniProtKB-SubCell"/>
</dbReference>
<dbReference type="PROSITE" id="PS00299">
    <property type="entry name" value="UBIQUITIN_1"/>
    <property type="match status" value="5"/>
</dbReference>
<dbReference type="GO" id="GO:0003968">
    <property type="term" value="F:RNA-directed RNA polymerase activity"/>
    <property type="evidence" value="ECO:0007669"/>
    <property type="project" value="UniProtKB-KW"/>
</dbReference>
<dbReference type="PROSITE" id="PS50053">
    <property type="entry name" value="UBIQUITIN_2"/>
    <property type="match status" value="5"/>
</dbReference>
<comment type="subcellular location">
    <subcellularLocation>
        <location evidence="2">Cytoplasm</location>
    </subcellularLocation>
    <subcellularLocation>
        <location evidence="1">Nucleus</location>
    </subcellularLocation>
</comment>
<comment type="catalytic activity">
    <reaction evidence="6">
        <text>RNA(n) + a ribonucleoside 5'-triphosphate = RNA(n+1) + diphosphate</text>
        <dbReference type="Rhea" id="RHEA:21248"/>
        <dbReference type="Rhea" id="RHEA-COMP:14527"/>
        <dbReference type="Rhea" id="RHEA-COMP:17342"/>
        <dbReference type="ChEBI" id="CHEBI:33019"/>
        <dbReference type="ChEBI" id="CHEBI:61557"/>
        <dbReference type="ChEBI" id="CHEBI:140395"/>
        <dbReference type="EC" id="2.7.7.48"/>
    </reaction>
</comment>
<evidence type="ECO:0000256" key="5">
    <source>
        <dbReference type="ARBA" id="ARBA00023242"/>
    </source>
</evidence>
<feature type="domain" description="Ubiquitin-like" evidence="7">
    <location>
        <begin position="153"/>
        <end position="228"/>
    </location>
</feature>
<comment type="caution">
    <text evidence="8">The sequence shown here is derived from an EMBL/GenBank/DDBJ whole genome shotgun (WGS) entry which is preliminary data.</text>
</comment>
<dbReference type="InterPro" id="IPR019956">
    <property type="entry name" value="Ubiquitin_dom"/>
</dbReference>
<dbReference type="InterPro" id="IPR029071">
    <property type="entry name" value="Ubiquitin-like_domsf"/>
</dbReference>
<evidence type="ECO:0000313" key="8">
    <source>
        <dbReference type="EMBL" id="PSR72411.1"/>
    </source>
</evidence>
<dbReference type="SMART" id="SM00213">
    <property type="entry name" value="UBQ"/>
    <property type="match status" value="5"/>
</dbReference>
<dbReference type="InterPro" id="IPR050158">
    <property type="entry name" value="Ubiquitin_ubiquitin-like"/>
</dbReference>
<dbReference type="GO" id="GO:0003723">
    <property type="term" value="F:RNA binding"/>
    <property type="evidence" value="ECO:0007669"/>
    <property type="project" value="UniProtKB-KW"/>
</dbReference>
<dbReference type="InterPro" id="IPR000626">
    <property type="entry name" value="Ubiquitin-like_dom"/>
</dbReference>
<protein>
    <recommendedName>
        <fullName evidence="6">RNA-dependent RNA polymerase</fullName>
        <ecNumber evidence="6">2.7.7.48</ecNumber>
    </recommendedName>
</protein>
<keyword evidence="9" id="KW-1185">Reference proteome</keyword>
<dbReference type="FunFam" id="3.10.20.90:FF:000387">
    <property type="entry name" value="Polyubiquitin"/>
    <property type="match status" value="1"/>
</dbReference>
<dbReference type="InterPro" id="IPR019954">
    <property type="entry name" value="Ubiquitin_CS"/>
</dbReference>
<evidence type="ECO:0000256" key="3">
    <source>
        <dbReference type="ARBA" id="ARBA00022490"/>
    </source>
</evidence>
<feature type="domain" description="Ubiquitin-like" evidence="7">
    <location>
        <begin position="77"/>
        <end position="152"/>
    </location>
</feature>
<dbReference type="PANTHER" id="PTHR10666">
    <property type="entry name" value="UBIQUITIN"/>
    <property type="match status" value="1"/>
</dbReference>
<dbReference type="Pfam" id="PF05183">
    <property type="entry name" value="RdRP"/>
    <property type="match status" value="1"/>
</dbReference>
<keyword evidence="4" id="KW-1017">Isopeptide bond</keyword>
<evidence type="ECO:0000256" key="6">
    <source>
        <dbReference type="RuleBase" id="RU363098"/>
    </source>
</evidence>
<keyword evidence="6" id="KW-0696">RNA-directed RNA polymerase</keyword>
<dbReference type="Proteomes" id="UP000186601">
    <property type="component" value="Unassembled WGS sequence"/>
</dbReference>
<dbReference type="SUPFAM" id="SSF54236">
    <property type="entry name" value="Ubiquitin-like"/>
    <property type="match status" value="5"/>
</dbReference>